<dbReference type="GO" id="GO:0030246">
    <property type="term" value="F:carbohydrate binding"/>
    <property type="evidence" value="ECO:0007669"/>
    <property type="project" value="UniProtKB-KW"/>
</dbReference>
<feature type="region of interest" description="Disordered" evidence="2">
    <location>
        <begin position="1"/>
        <end position="40"/>
    </location>
</feature>
<feature type="transmembrane region" description="Helical" evidence="3">
    <location>
        <begin position="69"/>
        <end position="91"/>
    </location>
</feature>
<reference evidence="5" key="1">
    <citation type="submission" date="2021-02" db="EMBL/GenBank/DDBJ databases">
        <title>First Annotated Genome of the Yellow-green Alga Tribonema minus.</title>
        <authorList>
            <person name="Mahan K.M."/>
        </authorList>
    </citation>
    <scope>NUCLEOTIDE SEQUENCE</scope>
    <source>
        <strain evidence="5">UTEX B ZZ1240</strain>
    </source>
</reference>
<keyword evidence="3" id="KW-0472">Membrane</keyword>
<dbReference type="Proteomes" id="UP000664859">
    <property type="component" value="Unassembled WGS sequence"/>
</dbReference>
<dbReference type="InterPro" id="IPR000757">
    <property type="entry name" value="Beta-glucanase-like"/>
</dbReference>
<dbReference type="InterPro" id="IPR050546">
    <property type="entry name" value="Glycosyl_Hydrlase_16"/>
</dbReference>
<evidence type="ECO:0000256" key="1">
    <source>
        <dbReference type="ARBA" id="ARBA00006865"/>
    </source>
</evidence>
<dbReference type="Gene3D" id="2.60.120.200">
    <property type="match status" value="1"/>
</dbReference>
<dbReference type="PANTHER" id="PTHR10963:SF55">
    <property type="entry name" value="GLYCOSIDE HYDROLASE FAMILY 16 PROTEIN"/>
    <property type="match status" value="1"/>
</dbReference>
<evidence type="ECO:0000259" key="4">
    <source>
        <dbReference type="PROSITE" id="PS51762"/>
    </source>
</evidence>
<organism evidence="5 6">
    <name type="scientific">Tribonema minus</name>
    <dbReference type="NCBI Taxonomy" id="303371"/>
    <lineage>
        <taxon>Eukaryota</taxon>
        <taxon>Sar</taxon>
        <taxon>Stramenopiles</taxon>
        <taxon>Ochrophyta</taxon>
        <taxon>PX clade</taxon>
        <taxon>Xanthophyceae</taxon>
        <taxon>Tribonematales</taxon>
        <taxon>Tribonemataceae</taxon>
        <taxon>Tribonema</taxon>
    </lineage>
</organism>
<evidence type="ECO:0000313" key="5">
    <source>
        <dbReference type="EMBL" id="KAG5189046.1"/>
    </source>
</evidence>
<dbReference type="GO" id="GO:0004553">
    <property type="term" value="F:hydrolase activity, hydrolyzing O-glycosyl compounds"/>
    <property type="evidence" value="ECO:0007669"/>
    <property type="project" value="InterPro"/>
</dbReference>
<accession>A0A835Z9F9</accession>
<dbReference type="Gene3D" id="2.60.120.260">
    <property type="entry name" value="Galactose-binding domain-like"/>
    <property type="match status" value="1"/>
</dbReference>
<dbReference type="CDD" id="cd08023">
    <property type="entry name" value="GH16_laminarinase_like"/>
    <property type="match status" value="1"/>
</dbReference>
<comment type="caution">
    <text evidence="5">The sequence shown here is derived from an EMBL/GenBank/DDBJ whole genome shotgun (WGS) entry which is preliminary data.</text>
</comment>
<dbReference type="PANTHER" id="PTHR10963">
    <property type="entry name" value="GLYCOSYL HYDROLASE-RELATED"/>
    <property type="match status" value="1"/>
</dbReference>
<dbReference type="GO" id="GO:0005975">
    <property type="term" value="P:carbohydrate metabolic process"/>
    <property type="evidence" value="ECO:0007669"/>
    <property type="project" value="InterPro"/>
</dbReference>
<gene>
    <name evidence="5" type="ORF">JKP88DRAFT_275513</name>
</gene>
<evidence type="ECO:0000256" key="2">
    <source>
        <dbReference type="SAM" id="MobiDB-lite"/>
    </source>
</evidence>
<keyword evidence="3" id="KW-0812">Transmembrane</keyword>
<dbReference type="OrthoDB" id="47817at2759"/>
<keyword evidence="5" id="KW-0430">Lectin</keyword>
<dbReference type="PROSITE" id="PS51762">
    <property type="entry name" value="GH16_2"/>
    <property type="match status" value="1"/>
</dbReference>
<dbReference type="AlphaFoldDB" id="A0A835Z9F9"/>
<proteinExistence type="inferred from homology"/>
<protein>
    <submittedName>
        <fullName evidence="5">Concanavalin A-like lectin/glucanase domain-containing protein</fullName>
    </submittedName>
</protein>
<name>A0A835Z9F9_9STRA</name>
<evidence type="ECO:0000313" key="6">
    <source>
        <dbReference type="Proteomes" id="UP000664859"/>
    </source>
</evidence>
<dbReference type="EMBL" id="JAFCMP010000057">
    <property type="protein sequence ID" value="KAG5189046.1"/>
    <property type="molecule type" value="Genomic_DNA"/>
</dbReference>
<sequence length="603" mass="64773">MAAAGRPQHARHTRRWRADDGADDGSDSSSSPSWGPGGQCIASSASGDRASFAVDNGPPKVAWALKTKVIAGVVVVACGAAIGLGVGELLWRDEFAGTALDDTMWEYAVGNGAPNVGFGDRYEKANVLIQDDMLVLEGRLEPQPLPNNSTISSGKISTKPAFAVKYGRIEIAATLPKGRGAWPKIFMLPLADTYGAWPGSGELGIMETYNTQWDDAASILSTLKFGWPADAGANVDPKKPDGMGSRGQNGCTLKPGTSFAEGEHVFVMEWAPKYIKYYVDSLLFCEVTKWWAGQALGTANKAAPFDQPFKASHILTSISLYSSTCLIIDLAIGGDPTGAYRNSEIPVAAMPMRMEVDFVRVWELTQDEMSKGNPFPGTVAPMPAEEKALAGYNMDPVLYTRTPWTLHPAGTRIDTEFFDHGPHGTAYDDATPAVNSGTSALRPFAGVEVSEDLVYVKPPGTTHVSSSGAYVTLDKGEWTRYSVTVDTPYHDMWVEVKHSIIGGGQFRLIADSTNCLAPETDGGALLLDAHDLKPTWIPNVQPASLGAEGPCWQTQRWQAKPLVKGGGHYLVLCSLTNGLNVQYMDLTPYEPTYELKAGPGCGW</sequence>
<feature type="domain" description="GH16" evidence="4">
    <location>
        <begin position="93"/>
        <end position="367"/>
    </location>
</feature>
<dbReference type="SUPFAM" id="SSF49899">
    <property type="entry name" value="Concanavalin A-like lectins/glucanases"/>
    <property type="match status" value="1"/>
</dbReference>
<dbReference type="InterPro" id="IPR013320">
    <property type="entry name" value="ConA-like_dom_sf"/>
</dbReference>
<comment type="similarity">
    <text evidence="1">Belongs to the glycosyl hydrolase 16 family.</text>
</comment>
<evidence type="ECO:0000256" key="3">
    <source>
        <dbReference type="SAM" id="Phobius"/>
    </source>
</evidence>
<keyword evidence="3" id="KW-1133">Transmembrane helix</keyword>
<keyword evidence="6" id="KW-1185">Reference proteome</keyword>